<dbReference type="Pfam" id="PF02630">
    <property type="entry name" value="SCO1-SenC"/>
    <property type="match status" value="1"/>
</dbReference>
<dbReference type="EMBL" id="QFNK01000243">
    <property type="protein sequence ID" value="PZO82755.1"/>
    <property type="molecule type" value="Genomic_DNA"/>
</dbReference>
<feature type="binding site" evidence="3">
    <location>
        <position position="83"/>
    </location>
    <ligand>
        <name>Cu cation</name>
        <dbReference type="ChEBI" id="CHEBI:23378"/>
    </ligand>
</feature>
<evidence type="ECO:0000256" key="2">
    <source>
        <dbReference type="ARBA" id="ARBA00023008"/>
    </source>
</evidence>
<keyword evidence="5" id="KW-0732">Signal</keyword>
<sequence length="207" mass="22589">MTKTQKILLAALVLAAIGAIAGAMLIPSPTANKPQGGLHAVTDDAFGGPFTLTDQNGKTVTEKDLTGSYRLMYFGFTYCPAICPTELSKISAALKQMGSKGDQVVPVFVTVDPERDTVQAMKNYTALFHPSLIGLTGTPEQIKDMLKAYKIYAAKVQDPQMSDYTMDHSSFIYLLAPDDRLLHIFKMDDNAKTMADTTSAWIEQEAR</sequence>
<dbReference type="InterPro" id="IPR003782">
    <property type="entry name" value="SCO1/SenC"/>
</dbReference>
<keyword evidence="2 3" id="KW-0186">Copper</keyword>
<dbReference type="AlphaFoldDB" id="A0A2W5BI77"/>
<dbReference type="Gene3D" id="3.40.30.10">
    <property type="entry name" value="Glutaredoxin"/>
    <property type="match status" value="1"/>
</dbReference>
<feature type="binding site" evidence="3">
    <location>
        <position position="168"/>
    </location>
    <ligand>
        <name>Cu cation</name>
        <dbReference type="ChEBI" id="CHEBI:23378"/>
    </ligand>
</feature>
<keyword evidence="3" id="KW-0479">Metal-binding</keyword>
<organism evidence="7 8">
    <name type="scientific">Micavibrio aeruginosavorus</name>
    <dbReference type="NCBI Taxonomy" id="349221"/>
    <lineage>
        <taxon>Bacteria</taxon>
        <taxon>Pseudomonadati</taxon>
        <taxon>Bdellovibrionota</taxon>
        <taxon>Bdellovibrionia</taxon>
        <taxon>Bdellovibrionales</taxon>
        <taxon>Pseudobdellovibrionaceae</taxon>
        <taxon>Micavibrio</taxon>
    </lineage>
</organism>
<gene>
    <name evidence="7" type="ORF">DI626_09755</name>
</gene>
<evidence type="ECO:0000313" key="7">
    <source>
        <dbReference type="EMBL" id="PZO82755.1"/>
    </source>
</evidence>
<dbReference type="PANTHER" id="PTHR12151">
    <property type="entry name" value="ELECTRON TRANSPORT PROTIN SCO1/SENC FAMILY MEMBER"/>
    <property type="match status" value="1"/>
</dbReference>
<comment type="caution">
    <text evidence="7">The sequence shown here is derived from an EMBL/GenBank/DDBJ whole genome shotgun (WGS) entry which is preliminary data.</text>
</comment>
<dbReference type="InterPro" id="IPR036249">
    <property type="entry name" value="Thioredoxin-like_sf"/>
</dbReference>
<dbReference type="FunFam" id="3.40.30.10:FF:000013">
    <property type="entry name" value="Blast:Protein SCO1 homolog, mitochondrial"/>
    <property type="match status" value="1"/>
</dbReference>
<evidence type="ECO:0000256" key="5">
    <source>
        <dbReference type="SAM" id="SignalP"/>
    </source>
</evidence>
<dbReference type="PANTHER" id="PTHR12151:SF25">
    <property type="entry name" value="LINALOOL DEHYDRATASE_ISOMERASE DOMAIN-CONTAINING PROTEIN"/>
    <property type="match status" value="1"/>
</dbReference>
<dbReference type="SUPFAM" id="SSF52833">
    <property type="entry name" value="Thioredoxin-like"/>
    <property type="match status" value="1"/>
</dbReference>
<comment type="similarity">
    <text evidence="1">Belongs to the SCO1/2 family.</text>
</comment>
<dbReference type="InterPro" id="IPR013766">
    <property type="entry name" value="Thioredoxin_domain"/>
</dbReference>
<name>A0A2W5BI77_9BACT</name>
<evidence type="ECO:0000256" key="1">
    <source>
        <dbReference type="ARBA" id="ARBA00010996"/>
    </source>
</evidence>
<reference evidence="7 8" key="1">
    <citation type="submission" date="2017-08" db="EMBL/GenBank/DDBJ databases">
        <title>Infants hospitalized years apart are colonized by the same room-sourced microbial strains.</title>
        <authorList>
            <person name="Brooks B."/>
            <person name="Olm M.R."/>
            <person name="Firek B.A."/>
            <person name="Baker R."/>
            <person name="Thomas B.C."/>
            <person name="Morowitz M.J."/>
            <person name="Banfield J.F."/>
        </authorList>
    </citation>
    <scope>NUCLEOTIDE SEQUENCE [LARGE SCALE GENOMIC DNA]</scope>
    <source>
        <strain evidence="7">S2_018_000_R2_104</strain>
    </source>
</reference>
<feature type="signal peptide" evidence="5">
    <location>
        <begin position="1"/>
        <end position="21"/>
    </location>
</feature>
<feature type="binding site" evidence="3">
    <location>
        <position position="79"/>
    </location>
    <ligand>
        <name>Cu cation</name>
        <dbReference type="ChEBI" id="CHEBI:23378"/>
    </ligand>
</feature>
<dbReference type="PROSITE" id="PS51352">
    <property type="entry name" value="THIOREDOXIN_2"/>
    <property type="match status" value="1"/>
</dbReference>
<evidence type="ECO:0000256" key="4">
    <source>
        <dbReference type="PIRSR" id="PIRSR603782-2"/>
    </source>
</evidence>
<proteinExistence type="inferred from homology"/>
<dbReference type="Proteomes" id="UP000249557">
    <property type="component" value="Unassembled WGS sequence"/>
</dbReference>
<evidence type="ECO:0000259" key="6">
    <source>
        <dbReference type="PROSITE" id="PS51352"/>
    </source>
</evidence>
<evidence type="ECO:0000256" key="3">
    <source>
        <dbReference type="PIRSR" id="PIRSR603782-1"/>
    </source>
</evidence>
<feature type="chain" id="PRO_5016113832" evidence="5">
    <location>
        <begin position="22"/>
        <end position="207"/>
    </location>
</feature>
<protein>
    <submittedName>
        <fullName evidence="7">SCO family protein</fullName>
    </submittedName>
</protein>
<feature type="disulfide bond" description="Redox-active" evidence="4">
    <location>
        <begin position="79"/>
        <end position="83"/>
    </location>
</feature>
<dbReference type="GO" id="GO:0046872">
    <property type="term" value="F:metal ion binding"/>
    <property type="evidence" value="ECO:0007669"/>
    <property type="project" value="UniProtKB-KW"/>
</dbReference>
<evidence type="ECO:0000313" key="8">
    <source>
        <dbReference type="Proteomes" id="UP000249557"/>
    </source>
</evidence>
<dbReference type="CDD" id="cd02968">
    <property type="entry name" value="SCO"/>
    <property type="match status" value="1"/>
</dbReference>
<keyword evidence="4" id="KW-1015">Disulfide bond</keyword>
<accession>A0A2W5BI77</accession>
<feature type="domain" description="Thioredoxin" evidence="6">
    <location>
        <begin position="41"/>
        <end position="207"/>
    </location>
</feature>